<feature type="signal peptide" evidence="1">
    <location>
        <begin position="1"/>
        <end position="27"/>
    </location>
</feature>
<dbReference type="RefSeq" id="WP_117315417.1">
    <property type="nucleotide sequence ID" value="NZ_QQSW01000003.1"/>
</dbReference>
<accession>A0A4R2KR41</accession>
<dbReference type="InterPro" id="IPR008869">
    <property type="entry name" value="MlaC/ttg2D"/>
</dbReference>
<keyword evidence="1" id="KW-0732">Signal</keyword>
<dbReference type="PANTHER" id="PTHR36573">
    <property type="entry name" value="INTERMEMBRANE PHOSPHOLIPID TRANSPORT SYSTEM BINDING PROTEIN MLAC"/>
    <property type="match status" value="1"/>
</dbReference>
<protein>
    <submittedName>
        <fullName evidence="2">Phospholipid transport system substrate-binding protein</fullName>
    </submittedName>
</protein>
<evidence type="ECO:0000313" key="3">
    <source>
        <dbReference type="Proteomes" id="UP000294980"/>
    </source>
</evidence>
<sequence length="232" mass="26301">MRNRIHRRGLTVLAMVLGLLATSLASAQAPTAEEALKKTTDEVLSVIEEASDYVKEDPDRYYRRVNEVLDGAVDFRGFARGVMGDYASSERYRTLDEAGREKLRKQLDRFTEAMRDGLVRTYSRGLLAFGGSRVELDRERSSGSDDPDASRATLRQLIYSDGSEPYVVVYQMAKDRDGQWLMRNLIVENVNLGQIYRSQFEAAARKFDGDLDKVIDDWEIEPVEEIEGETTA</sequence>
<reference evidence="2 3" key="1">
    <citation type="submission" date="2019-03" db="EMBL/GenBank/DDBJ databases">
        <title>Genomic Encyclopedia of Type Strains, Phase IV (KMG-IV): sequencing the most valuable type-strain genomes for metagenomic binning, comparative biology and taxonomic classification.</title>
        <authorList>
            <person name="Goeker M."/>
        </authorList>
    </citation>
    <scope>NUCLEOTIDE SEQUENCE [LARGE SCALE GENOMIC DNA]</scope>
    <source>
        <strain evidence="2 3">DSM 23344</strain>
    </source>
</reference>
<keyword evidence="3" id="KW-1185">Reference proteome</keyword>
<dbReference type="Proteomes" id="UP000294980">
    <property type="component" value="Unassembled WGS sequence"/>
</dbReference>
<gene>
    <name evidence="2" type="ORF">EV688_105185</name>
</gene>
<proteinExistence type="predicted"/>
<comment type="caution">
    <text evidence="2">The sequence shown here is derived from an EMBL/GenBank/DDBJ whole genome shotgun (WGS) entry which is preliminary data.</text>
</comment>
<evidence type="ECO:0000256" key="1">
    <source>
        <dbReference type="SAM" id="SignalP"/>
    </source>
</evidence>
<dbReference type="EMBL" id="SLWX01000005">
    <property type="protein sequence ID" value="TCO76223.1"/>
    <property type="molecule type" value="Genomic_DNA"/>
</dbReference>
<dbReference type="PANTHER" id="PTHR36573:SF1">
    <property type="entry name" value="INTERMEMBRANE PHOSPHOLIPID TRANSPORT SYSTEM BINDING PROTEIN MLAC"/>
    <property type="match status" value="1"/>
</dbReference>
<evidence type="ECO:0000313" key="2">
    <source>
        <dbReference type="EMBL" id="TCO76223.1"/>
    </source>
</evidence>
<feature type="chain" id="PRO_5020935103" evidence="1">
    <location>
        <begin position="28"/>
        <end position="232"/>
    </location>
</feature>
<dbReference type="InterPro" id="IPR042245">
    <property type="entry name" value="Tgt2/MlaC_sf"/>
</dbReference>
<organism evidence="2 3">
    <name type="scientific">Chromatocurvus halotolerans</name>
    <dbReference type="NCBI Taxonomy" id="1132028"/>
    <lineage>
        <taxon>Bacteria</taxon>
        <taxon>Pseudomonadati</taxon>
        <taxon>Pseudomonadota</taxon>
        <taxon>Gammaproteobacteria</taxon>
        <taxon>Cellvibrionales</taxon>
        <taxon>Halieaceae</taxon>
        <taxon>Chromatocurvus</taxon>
    </lineage>
</organism>
<name>A0A4R2KR41_9GAMM</name>
<dbReference type="Gene3D" id="3.10.450.710">
    <property type="entry name" value="Tgt2/MlaC"/>
    <property type="match status" value="1"/>
</dbReference>
<dbReference type="Pfam" id="PF05494">
    <property type="entry name" value="MlaC"/>
    <property type="match status" value="1"/>
</dbReference>
<dbReference type="OrthoDB" id="9787053at2"/>
<dbReference type="AlphaFoldDB" id="A0A4R2KR41"/>